<dbReference type="EMBL" id="BOPF01000019">
    <property type="protein sequence ID" value="GIJ48202.1"/>
    <property type="molecule type" value="Genomic_DNA"/>
</dbReference>
<dbReference type="InterPro" id="IPR035992">
    <property type="entry name" value="Ricin_B-like_lectins"/>
</dbReference>
<dbReference type="GO" id="GO:0005576">
    <property type="term" value="C:extracellular region"/>
    <property type="evidence" value="ECO:0007669"/>
    <property type="project" value="InterPro"/>
</dbReference>
<dbReference type="InterPro" id="IPR009003">
    <property type="entry name" value="Peptidase_S1_PA"/>
</dbReference>
<keyword evidence="4" id="KW-0378">Hydrolase</keyword>
<dbReference type="InterPro" id="IPR000772">
    <property type="entry name" value="Ricin_B_lectin"/>
</dbReference>
<dbReference type="SMART" id="SM00458">
    <property type="entry name" value="RICIN"/>
    <property type="match status" value="1"/>
</dbReference>
<proteinExistence type="inferred from homology"/>
<evidence type="ECO:0000256" key="1">
    <source>
        <dbReference type="ARBA" id="ARBA00007664"/>
    </source>
</evidence>
<keyword evidence="12" id="KW-1185">Reference proteome</keyword>
<evidence type="ECO:0000256" key="2">
    <source>
        <dbReference type="ARBA" id="ARBA00022670"/>
    </source>
</evidence>
<name>A0A8J3YPQ3_9ACTN</name>
<dbReference type="SUPFAM" id="SSF50494">
    <property type="entry name" value="Trypsin-like serine proteases"/>
    <property type="match status" value="1"/>
</dbReference>
<evidence type="ECO:0000256" key="5">
    <source>
        <dbReference type="ARBA" id="ARBA00022825"/>
    </source>
</evidence>
<dbReference type="InterPro" id="IPR004236">
    <property type="entry name" value="Pept_S1_alpha_lytic"/>
</dbReference>
<dbReference type="PRINTS" id="PR00861">
    <property type="entry name" value="ALYTICPTASE"/>
</dbReference>
<dbReference type="Gene3D" id="3.30.300.50">
    <property type="match status" value="2"/>
</dbReference>
<comment type="similarity">
    <text evidence="1">Belongs to the peptidase S1 family.</text>
</comment>
<sequence length="517" mass="53840">MLRTMKRIGIAVLAAAAALFAVQSPASARAPVPTPDIPTDPAMRAAMSRDLGLDDAGVTARLRLDATAATTEQRLRAVLGDAFAGAWIPERGTRLTVAVTDPAAAPAVRRAGADVTVVKRGAAELDAAKRALDENAKDAGPAVREWYVDPAANAVVVRVDPAAVAGAQGFAAKAGVADKVKVVIEAAPARPAADLRGGDLIWFSRDDTLWSGCSAGLPVIGGMLAAGHCGGVGRRVLGPNSVDLGTVEAANFGPNDYNFTRTNGNWYAGPWINNYAGGVSTIAGSRTASIGASDCRSGKTTGWRCGTVTAQNVTVQYQDVTFTVTGLTRTSSCSEPGDSGGSHVSGDQAQGMHSGGSVRTCGDANDYSYLQPVNPVLGKLGTHLVTTQSGPITTIVSNWHNRCVDVPNGNFADRQQLIVWDCWNGPMQRFEWATDRSLRIGGKCLDVDGGSTAAGAKVQLYECNGTGAQQWVLSGAGDLVNPQANKCVDIKDWVPDNGAVLQLWDCTGGAVQKWRRG</sequence>
<feature type="region of interest" description="Disordered" evidence="8">
    <location>
        <begin position="330"/>
        <end position="356"/>
    </location>
</feature>
<evidence type="ECO:0000313" key="11">
    <source>
        <dbReference type="EMBL" id="GIJ48202.1"/>
    </source>
</evidence>
<dbReference type="InterPro" id="IPR001316">
    <property type="entry name" value="Pept_S1A_streptogrisin"/>
</dbReference>
<dbReference type="Pfam" id="PF02983">
    <property type="entry name" value="Pro_Al_protease"/>
    <property type="match status" value="1"/>
</dbReference>
<evidence type="ECO:0000256" key="7">
    <source>
        <dbReference type="ARBA" id="ARBA00023157"/>
    </source>
</evidence>
<dbReference type="Gene3D" id="2.40.10.10">
    <property type="entry name" value="Trypsin-like serine proteases"/>
    <property type="match status" value="2"/>
</dbReference>
<dbReference type="Gene3D" id="2.80.10.50">
    <property type="match status" value="1"/>
</dbReference>
<evidence type="ECO:0000256" key="3">
    <source>
        <dbReference type="ARBA" id="ARBA00022729"/>
    </source>
</evidence>
<dbReference type="Pfam" id="PF00652">
    <property type="entry name" value="Ricin_B_lectin"/>
    <property type="match status" value="1"/>
</dbReference>
<evidence type="ECO:0000313" key="12">
    <source>
        <dbReference type="Proteomes" id="UP000619260"/>
    </source>
</evidence>
<dbReference type="InterPro" id="IPR037295">
    <property type="entry name" value="Alpha-lytic_protease_prodomain"/>
</dbReference>
<dbReference type="AlphaFoldDB" id="A0A8J3YPQ3"/>
<dbReference type="InterPro" id="IPR035070">
    <property type="entry name" value="Streptogrisin_prodomain"/>
</dbReference>
<dbReference type="SUPFAM" id="SSF50370">
    <property type="entry name" value="Ricin B-like lectins"/>
    <property type="match status" value="1"/>
</dbReference>
<evidence type="ECO:0000256" key="4">
    <source>
        <dbReference type="ARBA" id="ARBA00022801"/>
    </source>
</evidence>
<keyword evidence="6" id="KW-0865">Zymogen</keyword>
<protein>
    <recommendedName>
        <fullName evidence="10">Ricin B lectin domain-containing protein</fullName>
    </recommendedName>
</protein>
<feature type="signal peptide" evidence="9">
    <location>
        <begin position="1"/>
        <end position="28"/>
    </location>
</feature>
<dbReference type="Proteomes" id="UP000619260">
    <property type="component" value="Unassembled WGS sequence"/>
</dbReference>
<accession>A0A8J3YPQ3</accession>
<gene>
    <name evidence="11" type="ORF">Val02_50880</name>
</gene>
<dbReference type="SUPFAM" id="SSF54806">
    <property type="entry name" value="Alpha-lytic protease prodomain"/>
    <property type="match status" value="1"/>
</dbReference>
<keyword evidence="7" id="KW-1015">Disulfide bond</keyword>
<comment type="caution">
    <text evidence="11">The sequence shown here is derived from an EMBL/GenBank/DDBJ whole genome shotgun (WGS) entry which is preliminary data.</text>
</comment>
<keyword evidence="2" id="KW-0645">Protease</keyword>
<dbReference type="CDD" id="cd21112">
    <property type="entry name" value="alphaLP-like"/>
    <property type="match status" value="1"/>
</dbReference>
<reference evidence="11" key="1">
    <citation type="submission" date="2021-01" db="EMBL/GenBank/DDBJ databases">
        <title>Whole genome shotgun sequence of Virgisporangium aliadipatigenens NBRC 105644.</title>
        <authorList>
            <person name="Komaki H."/>
            <person name="Tamura T."/>
        </authorList>
    </citation>
    <scope>NUCLEOTIDE SEQUENCE</scope>
    <source>
        <strain evidence="11">NBRC 105644</strain>
    </source>
</reference>
<keyword evidence="5" id="KW-0720">Serine protease</keyword>
<evidence type="ECO:0000256" key="8">
    <source>
        <dbReference type="SAM" id="MobiDB-lite"/>
    </source>
</evidence>
<evidence type="ECO:0000256" key="9">
    <source>
        <dbReference type="SAM" id="SignalP"/>
    </source>
</evidence>
<dbReference type="GO" id="GO:0006508">
    <property type="term" value="P:proteolysis"/>
    <property type="evidence" value="ECO:0007669"/>
    <property type="project" value="UniProtKB-KW"/>
</dbReference>
<feature type="domain" description="Ricin B lectin" evidence="10">
    <location>
        <begin position="390"/>
        <end position="517"/>
    </location>
</feature>
<dbReference type="PROSITE" id="PS50231">
    <property type="entry name" value="RICIN_B_LECTIN"/>
    <property type="match status" value="1"/>
</dbReference>
<dbReference type="InterPro" id="IPR043504">
    <property type="entry name" value="Peptidase_S1_PA_chymotrypsin"/>
</dbReference>
<feature type="chain" id="PRO_5035275614" description="Ricin B lectin domain-containing protein" evidence="9">
    <location>
        <begin position="29"/>
        <end position="517"/>
    </location>
</feature>
<dbReference type="GO" id="GO:0004252">
    <property type="term" value="F:serine-type endopeptidase activity"/>
    <property type="evidence" value="ECO:0007669"/>
    <property type="project" value="InterPro"/>
</dbReference>
<organism evidence="11 12">
    <name type="scientific">Virgisporangium aliadipatigenens</name>
    <dbReference type="NCBI Taxonomy" id="741659"/>
    <lineage>
        <taxon>Bacteria</taxon>
        <taxon>Bacillati</taxon>
        <taxon>Actinomycetota</taxon>
        <taxon>Actinomycetes</taxon>
        <taxon>Micromonosporales</taxon>
        <taxon>Micromonosporaceae</taxon>
        <taxon>Virgisporangium</taxon>
    </lineage>
</organism>
<keyword evidence="3 9" id="KW-0732">Signal</keyword>
<evidence type="ECO:0000259" key="10">
    <source>
        <dbReference type="SMART" id="SM00458"/>
    </source>
</evidence>
<evidence type="ECO:0000256" key="6">
    <source>
        <dbReference type="ARBA" id="ARBA00023145"/>
    </source>
</evidence>